<feature type="domain" description="Flagellar hook-associated protein 2 N-terminal" evidence="6">
    <location>
        <begin position="11"/>
        <end position="107"/>
    </location>
</feature>
<dbReference type="Proteomes" id="UP001290455">
    <property type="component" value="Unassembled WGS sequence"/>
</dbReference>
<dbReference type="InterPro" id="IPR040026">
    <property type="entry name" value="FliD"/>
</dbReference>
<dbReference type="InterPro" id="IPR010809">
    <property type="entry name" value="FliD_C"/>
</dbReference>
<gene>
    <name evidence="8" type="ORF">SM124_09475</name>
</gene>
<reference evidence="8 9" key="1">
    <citation type="submission" date="2023-11" db="EMBL/GenBank/DDBJ databases">
        <title>Bacillus jintuensis, isolated from a mudflat on the Beibu Gulf coast.</title>
        <authorList>
            <person name="Li M."/>
        </authorList>
    </citation>
    <scope>NUCLEOTIDE SEQUENCE [LARGE SCALE GENOMIC DNA]</scope>
    <source>
        <strain evidence="8 9">31A1R</strain>
    </source>
</reference>
<keyword evidence="9" id="KW-1185">Reference proteome</keyword>
<dbReference type="PANTHER" id="PTHR30288:SF0">
    <property type="entry name" value="FLAGELLAR HOOK-ASSOCIATED PROTEIN 2"/>
    <property type="match status" value="1"/>
</dbReference>
<evidence type="ECO:0000256" key="4">
    <source>
        <dbReference type="ARBA" id="ARBA00023143"/>
    </source>
</evidence>
<dbReference type="NCBIfam" id="NF005833">
    <property type="entry name" value="PRK07737.1"/>
    <property type="match status" value="1"/>
</dbReference>
<dbReference type="PANTHER" id="PTHR30288">
    <property type="entry name" value="FLAGELLAR CAP/ASSEMBLY PROTEIN FLID"/>
    <property type="match status" value="1"/>
</dbReference>
<feature type="coiled-coil region" evidence="5">
    <location>
        <begin position="585"/>
        <end position="630"/>
    </location>
</feature>
<keyword evidence="5" id="KW-0964">Secreted</keyword>
<comment type="subcellular location">
    <subcellularLocation>
        <location evidence="5">Secreted</location>
    </subcellularLocation>
    <subcellularLocation>
        <location evidence="5">Bacterial flagellum</location>
    </subcellularLocation>
</comment>
<accession>A0ABU5IXU8</accession>
<organism evidence="8 9">
    <name type="scientific">Robertmurraya mangrovi</name>
    <dbReference type="NCBI Taxonomy" id="3098077"/>
    <lineage>
        <taxon>Bacteria</taxon>
        <taxon>Bacillati</taxon>
        <taxon>Bacillota</taxon>
        <taxon>Bacilli</taxon>
        <taxon>Bacillales</taxon>
        <taxon>Bacillaceae</taxon>
        <taxon>Robertmurraya</taxon>
    </lineage>
</organism>
<name>A0ABU5IXU8_9BACI</name>
<evidence type="ECO:0000313" key="8">
    <source>
        <dbReference type="EMBL" id="MDZ5471977.1"/>
    </source>
</evidence>
<evidence type="ECO:0000256" key="5">
    <source>
        <dbReference type="RuleBase" id="RU362066"/>
    </source>
</evidence>
<keyword evidence="4 5" id="KW-0975">Bacterial flagellum</keyword>
<evidence type="ECO:0000313" key="9">
    <source>
        <dbReference type="Proteomes" id="UP001290455"/>
    </source>
</evidence>
<comment type="similarity">
    <text evidence="1 5">Belongs to the FliD family.</text>
</comment>
<dbReference type="Pfam" id="PF02465">
    <property type="entry name" value="FliD_N"/>
    <property type="match status" value="1"/>
</dbReference>
<sequence length="638" mass="71375">MNSIRFSGLASGLDTQSIVDSMMKAERLPLDRIKQKKQVVEWQRDNYRDMNKLLKEFDTFIFDNIYKQSKMLKRTVTSSNTEFVTATASAEAGNVSYSISNVTLATAARRQSSTGISKVEGTPPSPVKIDSTKSLWSQKNNFASLQQDPPVLIPWKQTEVITNNFSSPTNGANEFQLTKGAVSDITFPIAIKNGATEVKAYQSTDVIIGEIPTTRAAGKVYIDDSSGKIVFGDIIEEGHTFEVKFKHNYIDFEVKTYNEAGQSQYKNFSIDGSTSLINMFSTINRSNAGINIFYDSSSDKVVANRTDTGNFNTTGDGSEINFVNVTRDANGAITSETNNSFFTSVLRLSADVPGTGTDARFTINGLETTRKSNTFTMNDVTFTLKKNSTGSEISTINIKSDTDEIVKNIKDFFDKYNELVGKINGKIKEERFTTFTPLTDEQRAGMKEKEIEQWEEKAKSGLLRRDSLLTSGLSKLRMDMYAEVTANATTRTNSKYNQLTELGIKTTKDYLDGGKLEIDEEKLKAALEADPEAVYQLFMADGPNYQQQGLARRLRSSISDTMKKIEEKAGNSFKTDHGYSMGKDLLRMKSSIDSFEDRLRNKEKRYWEQYTSMEKAMQKMNDQSSQLMAQLGSMMGSK</sequence>
<keyword evidence="8" id="KW-0966">Cell projection</keyword>
<proteinExistence type="inferred from homology"/>
<keyword evidence="8" id="KW-0282">Flagellum</keyword>
<dbReference type="Pfam" id="PF07195">
    <property type="entry name" value="FliD_C"/>
    <property type="match status" value="1"/>
</dbReference>
<comment type="function">
    <text evidence="5">Required for morphogenesis and for the elongation of the flagellar filament by facilitating polymerization of the flagellin monomers at the tip of growing filament. Forms a capping structure, which prevents flagellin subunits (transported through the central channel of the flagellum) from leaking out without polymerization at the distal end.</text>
</comment>
<dbReference type="RefSeq" id="WP_322446265.1">
    <property type="nucleotide sequence ID" value="NZ_JAXOFX010000004.1"/>
</dbReference>
<evidence type="ECO:0000256" key="1">
    <source>
        <dbReference type="ARBA" id="ARBA00009764"/>
    </source>
</evidence>
<comment type="subunit">
    <text evidence="2 5">Homopentamer.</text>
</comment>
<dbReference type="EMBL" id="JAXOFX010000004">
    <property type="protein sequence ID" value="MDZ5471977.1"/>
    <property type="molecule type" value="Genomic_DNA"/>
</dbReference>
<evidence type="ECO:0000259" key="7">
    <source>
        <dbReference type="Pfam" id="PF07195"/>
    </source>
</evidence>
<comment type="caution">
    <text evidence="8">The sequence shown here is derived from an EMBL/GenBank/DDBJ whole genome shotgun (WGS) entry which is preliminary data.</text>
</comment>
<dbReference type="InterPro" id="IPR003481">
    <property type="entry name" value="FliD_N"/>
</dbReference>
<evidence type="ECO:0000256" key="2">
    <source>
        <dbReference type="ARBA" id="ARBA00011255"/>
    </source>
</evidence>
<evidence type="ECO:0000256" key="3">
    <source>
        <dbReference type="ARBA" id="ARBA00023054"/>
    </source>
</evidence>
<evidence type="ECO:0000259" key="6">
    <source>
        <dbReference type="Pfam" id="PF02465"/>
    </source>
</evidence>
<feature type="domain" description="Flagellar hook-associated protein 2 C-terminal" evidence="7">
    <location>
        <begin position="356"/>
        <end position="621"/>
    </location>
</feature>
<keyword evidence="3 5" id="KW-0175">Coiled coil</keyword>
<keyword evidence="8" id="KW-0969">Cilium</keyword>
<protein>
    <recommendedName>
        <fullName evidence="5">Flagellar hook-associated protein 2</fullName>
        <shortName evidence="5">HAP2</shortName>
    </recommendedName>
    <alternativeName>
        <fullName evidence="5">Flagellar cap protein</fullName>
    </alternativeName>
</protein>